<protein>
    <recommendedName>
        <fullName evidence="8 10">Aminodeoxychorismate lyase</fullName>
        <ecNumber evidence="8 10">4.1.3.38</ecNumber>
    </recommendedName>
</protein>
<comment type="catalytic activity">
    <reaction evidence="9">
        <text>4-amino-4-deoxychorismate = 4-aminobenzoate + pyruvate + H(+)</text>
        <dbReference type="Rhea" id="RHEA:16201"/>
        <dbReference type="ChEBI" id="CHEBI:15361"/>
        <dbReference type="ChEBI" id="CHEBI:15378"/>
        <dbReference type="ChEBI" id="CHEBI:17836"/>
        <dbReference type="ChEBI" id="CHEBI:58406"/>
        <dbReference type="EC" id="4.1.3.38"/>
    </reaction>
</comment>
<dbReference type="InterPro" id="IPR001544">
    <property type="entry name" value="Aminotrans_IV"/>
</dbReference>
<evidence type="ECO:0000256" key="10">
    <source>
        <dbReference type="NCBIfam" id="TIGR03461"/>
    </source>
</evidence>
<dbReference type="InterPro" id="IPR043131">
    <property type="entry name" value="BCAT-like_N"/>
</dbReference>
<name>A0ABV2SM09_9GAMM</name>
<evidence type="ECO:0000256" key="6">
    <source>
        <dbReference type="ARBA" id="ARBA00023239"/>
    </source>
</evidence>
<dbReference type="PANTHER" id="PTHR42743">
    <property type="entry name" value="AMINO-ACID AMINOTRANSFERASE"/>
    <property type="match status" value="1"/>
</dbReference>
<evidence type="ECO:0000256" key="3">
    <source>
        <dbReference type="ARBA" id="ARBA00011738"/>
    </source>
</evidence>
<dbReference type="NCBIfam" id="NF004761">
    <property type="entry name" value="PRK06092.1"/>
    <property type="match status" value="1"/>
</dbReference>
<evidence type="ECO:0000256" key="11">
    <source>
        <dbReference type="RuleBase" id="RU004106"/>
    </source>
</evidence>
<keyword evidence="4 12" id="KW-0663">Pyridoxal phosphate</keyword>
<dbReference type="PROSITE" id="PS00770">
    <property type="entry name" value="AA_TRANSFER_CLASS_4"/>
    <property type="match status" value="1"/>
</dbReference>
<dbReference type="Proteomes" id="UP001549366">
    <property type="component" value="Unassembled WGS sequence"/>
</dbReference>
<gene>
    <name evidence="13" type="ORF">V5J35_003987</name>
</gene>
<dbReference type="Gene3D" id="3.30.470.10">
    <property type="match status" value="1"/>
</dbReference>
<dbReference type="CDD" id="cd01559">
    <property type="entry name" value="ADCL_like"/>
    <property type="match status" value="1"/>
</dbReference>
<comment type="subunit">
    <text evidence="3">Homodimer.</text>
</comment>
<dbReference type="EC" id="4.1.3.38" evidence="8 10"/>
<dbReference type="Pfam" id="PF01063">
    <property type="entry name" value="Aminotran_4"/>
    <property type="match status" value="1"/>
</dbReference>
<comment type="cofactor">
    <cofactor evidence="1 12">
        <name>pyridoxal 5'-phosphate</name>
        <dbReference type="ChEBI" id="CHEBI:597326"/>
    </cofactor>
</comment>
<keyword evidence="14" id="KW-1185">Reference proteome</keyword>
<keyword evidence="5" id="KW-0289">Folate biosynthesis</keyword>
<evidence type="ECO:0000256" key="1">
    <source>
        <dbReference type="ARBA" id="ARBA00001933"/>
    </source>
</evidence>
<dbReference type="Gene3D" id="3.20.10.10">
    <property type="entry name" value="D-amino Acid Aminotransferase, subunit A, domain 2"/>
    <property type="match status" value="1"/>
</dbReference>
<dbReference type="RefSeq" id="WP_354008843.1">
    <property type="nucleotide sequence ID" value="NZ_JBEWTA010000001.1"/>
</dbReference>
<dbReference type="PANTHER" id="PTHR42743:SF2">
    <property type="entry name" value="AMINODEOXYCHORISMATE LYASE"/>
    <property type="match status" value="1"/>
</dbReference>
<dbReference type="InterPro" id="IPR050571">
    <property type="entry name" value="Class-IV_PLP-Dep_Aminotrnsfr"/>
</dbReference>
<evidence type="ECO:0000256" key="7">
    <source>
        <dbReference type="ARBA" id="ARBA00035633"/>
    </source>
</evidence>
<dbReference type="InterPro" id="IPR017824">
    <property type="entry name" value="Aminodeoxychorismate_lyase_IV"/>
</dbReference>
<comment type="pathway">
    <text evidence="7">Cofactor biosynthesis; tetrahydrofolate biosynthesis; 4-aminobenzoate from chorismate: step 2/2.</text>
</comment>
<dbReference type="EMBL" id="JBEWTB010000002">
    <property type="protein sequence ID" value="MET4758795.1"/>
    <property type="molecule type" value="Genomic_DNA"/>
</dbReference>
<keyword evidence="6 13" id="KW-0456">Lyase</keyword>
<dbReference type="GO" id="GO:0008696">
    <property type="term" value="F:4-amino-4-deoxychorismate lyase activity"/>
    <property type="evidence" value="ECO:0007669"/>
    <property type="project" value="UniProtKB-EC"/>
</dbReference>
<comment type="caution">
    <text evidence="13">The sequence shown here is derived from an EMBL/GenBank/DDBJ whole genome shotgun (WGS) entry which is preliminary data.</text>
</comment>
<evidence type="ECO:0000256" key="12">
    <source>
        <dbReference type="RuleBase" id="RU004516"/>
    </source>
</evidence>
<organism evidence="13 14">
    <name type="scientific">Endozoicomonas lisbonensis</name>
    <dbReference type="NCBI Taxonomy" id="3120522"/>
    <lineage>
        <taxon>Bacteria</taxon>
        <taxon>Pseudomonadati</taxon>
        <taxon>Pseudomonadota</taxon>
        <taxon>Gammaproteobacteria</taxon>
        <taxon>Oceanospirillales</taxon>
        <taxon>Endozoicomonadaceae</taxon>
        <taxon>Endozoicomonas</taxon>
    </lineage>
</organism>
<dbReference type="SUPFAM" id="SSF56752">
    <property type="entry name" value="D-aminoacid aminotransferase-like PLP-dependent enzymes"/>
    <property type="match status" value="1"/>
</dbReference>
<evidence type="ECO:0000256" key="9">
    <source>
        <dbReference type="ARBA" id="ARBA00049529"/>
    </source>
</evidence>
<reference evidence="13 14" key="1">
    <citation type="submission" date="2024-06" db="EMBL/GenBank/DDBJ databases">
        <title>Genomic Encyclopedia of Type Strains, Phase V (KMG-V): Genome sequencing to study the core and pangenomes of soil and plant-associated prokaryotes.</title>
        <authorList>
            <person name="Whitman W."/>
        </authorList>
    </citation>
    <scope>NUCLEOTIDE SEQUENCE [LARGE SCALE GENOMIC DNA]</scope>
    <source>
        <strain evidence="13 14">NE40</strain>
    </source>
</reference>
<dbReference type="NCBIfam" id="TIGR03461">
    <property type="entry name" value="pabC_Proteo"/>
    <property type="match status" value="1"/>
</dbReference>
<dbReference type="InterPro" id="IPR043132">
    <property type="entry name" value="BCAT-like_C"/>
</dbReference>
<evidence type="ECO:0000256" key="5">
    <source>
        <dbReference type="ARBA" id="ARBA00022909"/>
    </source>
</evidence>
<evidence type="ECO:0000313" key="14">
    <source>
        <dbReference type="Proteomes" id="UP001549366"/>
    </source>
</evidence>
<dbReference type="InterPro" id="IPR036038">
    <property type="entry name" value="Aminotransferase-like"/>
</dbReference>
<evidence type="ECO:0000256" key="8">
    <source>
        <dbReference type="ARBA" id="ARBA00035676"/>
    </source>
</evidence>
<evidence type="ECO:0000256" key="2">
    <source>
        <dbReference type="ARBA" id="ARBA00009320"/>
    </source>
</evidence>
<accession>A0ABV2SM09</accession>
<comment type="similarity">
    <text evidence="2 11">Belongs to the class-IV pyridoxal-phosphate-dependent aminotransferase family.</text>
</comment>
<evidence type="ECO:0000256" key="4">
    <source>
        <dbReference type="ARBA" id="ARBA00022898"/>
    </source>
</evidence>
<evidence type="ECO:0000313" key="13">
    <source>
        <dbReference type="EMBL" id="MET4758795.1"/>
    </source>
</evidence>
<sequence>MTTDFWVDGEPVSSIPVTDRGLAYGDGLFETVRVIKRDLTLPELHWQRLENSLNRLDIAVDIELLMSEVATFLSLQSSPDGVLKVLITRGSGGRGYNPAGCSGARRILSFHALPKHPDSNRNAGITLYPCSARLGHNSLAGMKHLNRLENVLARAEWGGTEFQEGLMLDLDGLLVEGTMSNLFLVKNGTLYTPALDRCGVSGVCREFILRQASGWGISVMVQELDEPALLDADEVFVCNSVNGVWPVARYRDISWQVGVVTATVRDRVLEVLNG</sequence>
<proteinExistence type="inferred from homology"/>
<dbReference type="InterPro" id="IPR018300">
    <property type="entry name" value="Aminotrans_IV_CS"/>
</dbReference>